<evidence type="ECO:0000256" key="2">
    <source>
        <dbReference type="ARBA" id="ARBA00022603"/>
    </source>
</evidence>
<keyword evidence="2" id="KW-0489">Methyltransferase</keyword>
<dbReference type="GO" id="GO:0008610">
    <property type="term" value="P:lipid biosynthetic process"/>
    <property type="evidence" value="ECO:0007669"/>
    <property type="project" value="InterPro"/>
</dbReference>
<dbReference type="PANTHER" id="PTHR43667:SF1">
    <property type="entry name" value="CYCLOPROPANE-FATTY-ACYL-PHOSPHOLIPID SYNTHASE"/>
    <property type="match status" value="1"/>
</dbReference>
<keyword evidence="7" id="KW-1185">Reference proteome</keyword>
<dbReference type="Pfam" id="PF02353">
    <property type="entry name" value="CMAS"/>
    <property type="match status" value="1"/>
</dbReference>
<evidence type="ECO:0000313" key="7">
    <source>
        <dbReference type="Proteomes" id="UP000601223"/>
    </source>
</evidence>
<comment type="similarity">
    <text evidence="1">Belongs to the CFA/CMAS family.</text>
</comment>
<accession>A0A8J3JSB7</accession>
<evidence type="ECO:0000256" key="3">
    <source>
        <dbReference type="ARBA" id="ARBA00022679"/>
    </source>
</evidence>
<sequence>MAVQTQAQRADEAAAAIRHHYDVGNDFYRLWLDDSLSYSCALWDGPDDTLERAQERKLRHHLDAVRAPRARNVLDIGCGWGAILDRLAATHGVARSVGLTLSEEQAAYVRAQGLPGVEVRIENWMHHQPAEKYDGIISIGAFEHFARPDESPAEKARIYREFFERCRGWLHDDGALSLQTIAYANMSPSDASSFIQQEIFPNADLPTFAEIAQAAEGVFEIESVSNGRLDYARTLEEWGRRLRANRELAVEVAGPETVARYTRYLKLSALGFRMGKLCLLRLVFRPYSGRLFDARGVTPR</sequence>
<proteinExistence type="inferred from homology"/>
<reference evidence="6 7" key="1">
    <citation type="submission" date="2021-01" db="EMBL/GenBank/DDBJ databases">
        <title>Whole genome shotgun sequence of Catellatospora bangladeshensis NBRC 107357.</title>
        <authorList>
            <person name="Komaki H."/>
            <person name="Tamura T."/>
        </authorList>
    </citation>
    <scope>NUCLEOTIDE SEQUENCE [LARGE SCALE GENOMIC DNA]</scope>
    <source>
        <strain evidence="6 7">NBRC 107357</strain>
    </source>
</reference>
<evidence type="ECO:0000256" key="1">
    <source>
        <dbReference type="ARBA" id="ARBA00010815"/>
    </source>
</evidence>
<protein>
    <submittedName>
        <fullName evidence="6">Cyclopropane-fatty-acyl-phospholipid synthase</fullName>
    </submittedName>
</protein>
<dbReference type="EMBL" id="BONF01000034">
    <property type="protein sequence ID" value="GIF84240.1"/>
    <property type="molecule type" value="Genomic_DNA"/>
</dbReference>
<dbReference type="Proteomes" id="UP000601223">
    <property type="component" value="Unassembled WGS sequence"/>
</dbReference>
<dbReference type="InterPro" id="IPR050723">
    <property type="entry name" value="CFA/CMAS"/>
</dbReference>
<keyword evidence="4" id="KW-0949">S-adenosyl-L-methionine</keyword>
<dbReference type="PANTHER" id="PTHR43667">
    <property type="entry name" value="CYCLOPROPANE-FATTY-ACYL-PHOSPHOLIPID SYNTHASE"/>
    <property type="match status" value="1"/>
</dbReference>
<dbReference type="RefSeq" id="WP_203752223.1">
    <property type="nucleotide sequence ID" value="NZ_BONF01000034.1"/>
</dbReference>
<dbReference type="GO" id="GO:0032259">
    <property type="term" value="P:methylation"/>
    <property type="evidence" value="ECO:0007669"/>
    <property type="project" value="UniProtKB-KW"/>
</dbReference>
<evidence type="ECO:0000313" key="6">
    <source>
        <dbReference type="EMBL" id="GIF84240.1"/>
    </source>
</evidence>
<dbReference type="InterPro" id="IPR029063">
    <property type="entry name" value="SAM-dependent_MTases_sf"/>
</dbReference>
<name>A0A8J3JSB7_9ACTN</name>
<comment type="caution">
    <text evidence="6">The sequence shown here is derived from an EMBL/GenBank/DDBJ whole genome shotgun (WGS) entry which is preliminary data.</text>
</comment>
<dbReference type="PIRSF" id="PIRSF003085">
    <property type="entry name" value="CMAS"/>
    <property type="match status" value="1"/>
</dbReference>
<organism evidence="6 7">
    <name type="scientific">Catellatospora bangladeshensis</name>
    <dbReference type="NCBI Taxonomy" id="310355"/>
    <lineage>
        <taxon>Bacteria</taxon>
        <taxon>Bacillati</taxon>
        <taxon>Actinomycetota</taxon>
        <taxon>Actinomycetes</taxon>
        <taxon>Micromonosporales</taxon>
        <taxon>Micromonosporaceae</taxon>
        <taxon>Catellatospora</taxon>
    </lineage>
</organism>
<evidence type="ECO:0000256" key="5">
    <source>
        <dbReference type="ARBA" id="ARBA00023098"/>
    </source>
</evidence>
<keyword evidence="3" id="KW-0808">Transferase</keyword>
<dbReference type="SUPFAM" id="SSF53335">
    <property type="entry name" value="S-adenosyl-L-methionine-dependent methyltransferases"/>
    <property type="match status" value="1"/>
</dbReference>
<dbReference type="CDD" id="cd02440">
    <property type="entry name" value="AdoMet_MTases"/>
    <property type="match status" value="1"/>
</dbReference>
<evidence type="ECO:0000256" key="4">
    <source>
        <dbReference type="ARBA" id="ARBA00022691"/>
    </source>
</evidence>
<keyword evidence="5" id="KW-0443">Lipid metabolism</keyword>
<dbReference type="GO" id="GO:0008168">
    <property type="term" value="F:methyltransferase activity"/>
    <property type="evidence" value="ECO:0007669"/>
    <property type="project" value="UniProtKB-KW"/>
</dbReference>
<dbReference type="AlphaFoldDB" id="A0A8J3JSB7"/>
<gene>
    <name evidence="6" type="ORF">Cba03nite_55890</name>
</gene>
<dbReference type="InterPro" id="IPR003333">
    <property type="entry name" value="CMAS"/>
</dbReference>
<dbReference type="Gene3D" id="3.40.50.150">
    <property type="entry name" value="Vaccinia Virus protein VP39"/>
    <property type="match status" value="1"/>
</dbReference>